<evidence type="ECO:0000256" key="6">
    <source>
        <dbReference type="ARBA" id="ARBA00023136"/>
    </source>
</evidence>
<dbReference type="FunCoup" id="G0QQD6">
    <property type="interactions" value="205"/>
</dbReference>
<gene>
    <name evidence="8" type="ORF">IMG5_077370</name>
</gene>
<dbReference type="EMBL" id="GL983621">
    <property type="protein sequence ID" value="EGR32571.1"/>
    <property type="molecule type" value="Genomic_DNA"/>
</dbReference>
<accession>G0QQD6</accession>
<keyword evidence="6 7" id="KW-0472">Membrane</keyword>
<evidence type="ECO:0000256" key="7">
    <source>
        <dbReference type="RuleBase" id="RU363059"/>
    </source>
</evidence>
<dbReference type="Proteomes" id="UP000008983">
    <property type="component" value="Unassembled WGS sequence"/>
</dbReference>
<dbReference type="SUPFAM" id="SSF144091">
    <property type="entry name" value="Rhomboid-like"/>
    <property type="match status" value="1"/>
</dbReference>
<feature type="transmembrane region" description="Helical" evidence="7">
    <location>
        <begin position="89"/>
        <end position="116"/>
    </location>
</feature>
<feature type="transmembrane region" description="Helical" evidence="7">
    <location>
        <begin position="123"/>
        <end position="147"/>
    </location>
</feature>
<evidence type="ECO:0000313" key="9">
    <source>
        <dbReference type="Proteomes" id="UP000008983"/>
    </source>
</evidence>
<dbReference type="PANTHER" id="PTHR11009">
    <property type="entry name" value="DER1-LIKE PROTEIN, DERLIN"/>
    <property type="match status" value="1"/>
</dbReference>
<keyword evidence="4 7" id="KW-0256">Endoplasmic reticulum</keyword>
<organism evidence="8 9">
    <name type="scientific">Ichthyophthirius multifiliis</name>
    <name type="common">White spot disease agent</name>
    <name type="synonym">Ich</name>
    <dbReference type="NCBI Taxonomy" id="5932"/>
    <lineage>
        <taxon>Eukaryota</taxon>
        <taxon>Sar</taxon>
        <taxon>Alveolata</taxon>
        <taxon>Ciliophora</taxon>
        <taxon>Intramacronucleata</taxon>
        <taxon>Oligohymenophorea</taxon>
        <taxon>Hymenostomatida</taxon>
        <taxon>Ophryoglenina</taxon>
        <taxon>Ichthyophthirius</taxon>
    </lineage>
</organism>
<keyword evidence="5 7" id="KW-1133">Transmembrane helix</keyword>
<keyword evidence="9" id="KW-1185">Reference proteome</keyword>
<dbReference type="GO" id="GO:0005789">
    <property type="term" value="C:endoplasmic reticulum membrane"/>
    <property type="evidence" value="ECO:0007669"/>
    <property type="project" value="UniProtKB-SubCell"/>
</dbReference>
<dbReference type="eggNOG" id="KOG0858">
    <property type="taxonomic scope" value="Eukaryota"/>
</dbReference>
<dbReference type="OrthoDB" id="305744at2759"/>
<dbReference type="OMA" id="CYLPIVF"/>
<dbReference type="Pfam" id="PF04511">
    <property type="entry name" value="DER1"/>
    <property type="match status" value="1"/>
</dbReference>
<protein>
    <recommendedName>
        <fullName evidence="7">Derlin</fullName>
    </recommendedName>
</protein>
<comment type="function">
    <text evidence="7">May be involved in the degradation of misfolded endoplasmic reticulum (ER) luminal proteins.</text>
</comment>
<comment type="similarity">
    <text evidence="2 7">Belongs to the derlin family.</text>
</comment>
<dbReference type="GO" id="GO:0006950">
    <property type="term" value="P:response to stress"/>
    <property type="evidence" value="ECO:0007669"/>
    <property type="project" value="UniProtKB-ARBA"/>
</dbReference>
<dbReference type="InParanoid" id="G0QQD6"/>
<proteinExistence type="inferred from homology"/>
<name>G0QQD6_ICHMU</name>
<dbReference type="RefSeq" id="XP_004036557.1">
    <property type="nucleotide sequence ID" value="XM_004036509.1"/>
</dbReference>
<reference evidence="8 9" key="1">
    <citation type="submission" date="2011-07" db="EMBL/GenBank/DDBJ databases">
        <authorList>
            <person name="Coyne R."/>
            <person name="Brami D."/>
            <person name="Johnson J."/>
            <person name="Hostetler J."/>
            <person name="Hannick L."/>
            <person name="Clark T."/>
            <person name="Cassidy-Hanley D."/>
            <person name="Inman J."/>
        </authorList>
    </citation>
    <scope>NUCLEOTIDE SEQUENCE [LARGE SCALE GENOMIC DNA]</scope>
    <source>
        <strain evidence="8 9">G5</strain>
    </source>
</reference>
<feature type="transmembrane region" description="Helical" evidence="7">
    <location>
        <begin position="12"/>
        <end position="29"/>
    </location>
</feature>
<evidence type="ECO:0000256" key="1">
    <source>
        <dbReference type="ARBA" id="ARBA00004477"/>
    </source>
</evidence>
<evidence type="ECO:0000256" key="2">
    <source>
        <dbReference type="ARBA" id="ARBA00008917"/>
    </source>
</evidence>
<evidence type="ECO:0000256" key="5">
    <source>
        <dbReference type="ARBA" id="ARBA00022989"/>
    </source>
</evidence>
<comment type="subcellular location">
    <subcellularLocation>
        <location evidence="1 7">Endoplasmic reticulum membrane</location>
        <topology evidence="1 7">Multi-pass membrane protein</topology>
    </subcellularLocation>
</comment>
<comment type="caution">
    <text evidence="7">Lacks conserved residue(s) required for the propagation of feature annotation.</text>
</comment>
<dbReference type="InterPro" id="IPR035952">
    <property type="entry name" value="Rhomboid-like_sf"/>
</dbReference>
<dbReference type="GeneID" id="14908733"/>
<evidence type="ECO:0000256" key="3">
    <source>
        <dbReference type="ARBA" id="ARBA00022692"/>
    </source>
</evidence>
<dbReference type="AlphaFoldDB" id="G0QQD6"/>
<sequence length="246" mass="29695">MLQQIITDIPPLTRIMCFLSIILTLLTYIDLVNSYNLYFNFKLITQNYQHLSFYYCKFFYYKLIQNQIKSYRFSRRLEEYSFRGNTIDYFYFVSFASIFGLYNLSDSFLNMILYLWSRKNSNIMVHIFGIIPIQAPYITWFFVFLQIIFQDTIITDLIGILVGHIYYYLTEIYPKLPLSKDVNILQTPQYLYLKLKKKKKKFLKIYLISTRICNLLHLRINQNQELIEEEIQGDENNQDGFFAFGF</sequence>
<dbReference type="InterPro" id="IPR007599">
    <property type="entry name" value="DER1"/>
</dbReference>
<dbReference type="STRING" id="857967.G0QQD6"/>
<evidence type="ECO:0000313" key="8">
    <source>
        <dbReference type="EMBL" id="EGR32571.1"/>
    </source>
</evidence>
<keyword evidence="3 7" id="KW-0812">Transmembrane</keyword>
<evidence type="ECO:0000256" key="4">
    <source>
        <dbReference type="ARBA" id="ARBA00022824"/>
    </source>
</evidence>